<organism evidence="1 2">
    <name type="scientific">Hohenbuehelia grisea</name>
    <dbReference type="NCBI Taxonomy" id="104357"/>
    <lineage>
        <taxon>Eukaryota</taxon>
        <taxon>Fungi</taxon>
        <taxon>Dikarya</taxon>
        <taxon>Basidiomycota</taxon>
        <taxon>Agaricomycotina</taxon>
        <taxon>Agaricomycetes</taxon>
        <taxon>Agaricomycetidae</taxon>
        <taxon>Agaricales</taxon>
        <taxon>Pleurotineae</taxon>
        <taxon>Pleurotaceae</taxon>
        <taxon>Hohenbuehelia</taxon>
    </lineage>
</organism>
<evidence type="ECO:0000313" key="2">
    <source>
        <dbReference type="Proteomes" id="UP001556367"/>
    </source>
</evidence>
<gene>
    <name evidence="1" type="ORF">HGRIS_002017</name>
</gene>
<comment type="caution">
    <text evidence="1">The sequence shown here is derived from an EMBL/GenBank/DDBJ whole genome shotgun (WGS) entry which is preliminary data.</text>
</comment>
<evidence type="ECO:0000313" key="1">
    <source>
        <dbReference type="EMBL" id="KAL0955810.1"/>
    </source>
</evidence>
<protein>
    <submittedName>
        <fullName evidence="1">Uncharacterized protein</fullName>
    </submittedName>
</protein>
<reference evidence="2" key="1">
    <citation type="submission" date="2024-06" db="EMBL/GenBank/DDBJ databases">
        <title>Multi-omics analyses provide insights into the biosynthesis of the anticancer antibiotic pleurotin in Hohenbuehelia grisea.</title>
        <authorList>
            <person name="Weaver J.A."/>
            <person name="Alberti F."/>
        </authorList>
    </citation>
    <scope>NUCLEOTIDE SEQUENCE [LARGE SCALE GENOMIC DNA]</scope>
    <source>
        <strain evidence="2">T-177</strain>
    </source>
</reference>
<dbReference type="Proteomes" id="UP001556367">
    <property type="component" value="Unassembled WGS sequence"/>
</dbReference>
<name>A0ABR3JL04_9AGAR</name>
<accession>A0ABR3JL04</accession>
<dbReference type="EMBL" id="JASNQZ010000006">
    <property type="protein sequence ID" value="KAL0955810.1"/>
    <property type="molecule type" value="Genomic_DNA"/>
</dbReference>
<keyword evidence="2" id="KW-1185">Reference proteome</keyword>
<proteinExistence type="predicted"/>
<sequence>MIGPVGRDSLPMHIISLAIAHSLDFNLVSPCAWRRRTFNNGDVLRITVFPQKSTPPSVRPNECFACKFLQHHIDGIQMCTGGPCESASEIVFCCGFENS</sequence>